<dbReference type="EMBL" id="AVOT02147935">
    <property type="protein sequence ID" value="MBW0592355.1"/>
    <property type="molecule type" value="Genomic_DNA"/>
</dbReference>
<reference evidence="1" key="1">
    <citation type="submission" date="2021-03" db="EMBL/GenBank/DDBJ databases">
        <title>Draft genome sequence of rust myrtle Austropuccinia psidii MF-1, a brazilian biotype.</title>
        <authorList>
            <person name="Quecine M.C."/>
            <person name="Pachon D.M.R."/>
            <person name="Bonatelli M.L."/>
            <person name="Correr F.H."/>
            <person name="Franceschini L.M."/>
            <person name="Leite T.F."/>
            <person name="Margarido G.R.A."/>
            <person name="Almeida C.A."/>
            <person name="Ferrarezi J.A."/>
            <person name="Labate C.A."/>
        </authorList>
    </citation>
    <scope>NUCLEOTIDE SEQUENCE</scope>
    <source>
        <strain evidence="1">MF-1</strain>
    </source>
</reference>
<sequence length="245" mass="29249">MESWPLLEENPWSLDTDVSWLEEKEVWANYINQQEIDENPDCFFKIKPEPCPDISTIILPYIEFEDIFEKESSPSETVISHPWKELPGFNLTKYEFLELLTWDGIDGNLGNTYWNKIFEMDEHLRKSLFWRTWESQDWLNLQDFEIENGKINKISGGYIANNATWDFHWEEALMPALLTIRNDKDKMNTEDFNSFYEEYLFKALKTERLKGGNLIKKELVDKITSQTEPLKIQNKFHLQEKHSHN</sequence>
<protein>
    <submittedName>
        <fullName evidence="1">Uncharacterized protein</fullName>
    </submittedName>
</protein>
<evidence type="ECO:0000313" key="1">
    <source>
        <dbReference type="EMBL" id="MBW0592355.1"/>
    </source>
</evidence>
<organism evidence="1 2">
    <name type="scientific">Austropuccinia psidii MF-1</name>
    <dbReference type="NCBI Taxonomy" id="1389203"/>
    <lineage>
        <taxon>Eukaryota</taxon>
        <taxon>Fungi</taxon>
        <taxon>Dikarya</taxon>
        <taxon>Basidiomycota</taxon>
        <taxon>Pucciniomycotina</taxon>
        <taxon>Pucciniomycetes</taxon>
        <taxon>Pucciniales</taxon>
        <taxon>Sphaerophragmiaceae</taxon>
        <taxon>Austropuccinia</taxon>
    </lineage>
</organism>
<dbReference type="AlphaFoldDB" id="A0A9Q3QCJ1"/>
<gene>
    <name evidence="1" type="ORF">O181_132070</name>
</gene>
<evidence type="ECO:0000313" key="2">
    <source>
        <dbReference type="Proteomes" id="UP000765509"/>
    </source>
</evidence>
<accession>A0A9Q3QCJ1</accession>
<dbReference type="Proteomes" id="UP000765509">
    <property type="component" value="Unassembled WGS sequence"/>
</dbReference>
<comment type="caution">
    <text evidence="1">The sequence shown here is derived from an EMBL/GenBank/DDBJ whole genome shotgun (WGS) entry which is preliminary data.</text>
</comment>
<name>A0A9Q3QCJ1_9BASI</name>
<keyword evidence="2" id="KW-1185">Reference proteome</keyword>
<proteinExistence type="predicted"/>